<accession>A0A1U7VKT7</accession>
<dbReference type="PANTHER" id="PTHR35317:SF23">
    <property type="entry name" value="OS04G0629600 PROTEIN"/>
    <property type="match status" value="1"/>
</dbReference>
<dbReference type="RefSeq" id="XP_009766968.1">
    <property type="nucleotide sequence ID" value="XM_009768666.1"/>
</dbReference>
<protein>
    <submittedName>
        <fullName evidence="2">Uncharacterized protein LOC104218222</fullName>
    </submittedName>
</protein>
<proteinExistence type="predicted"/>
<gene>
    <name evidence="2" type="primary">LOC104218222</name>
</gene>
<dbReference type="Proteomes" id="UP000189701">
    <property type="component" value="Unplaced"/>
</dbReference>
<reference evidence="2" key="2">
    <citation type="submission" date="2025-08" db="UniProtKB">
        <authorList>
            <consortium name="RefSeq"/>
        </authorList>
    </citation>
    <scope>IDENTIFICATION</scope>
    <source>
        <tissue evidence="2">Leaf</tissue>
    </source>
</reference>
<reference evidence="1" key="1">
    <citation type="journal article" date="2013" name="Genome Biol.">
        <title>Reference genomes and transcriptomes of Nicotiana sylvestris and Nicotiana tomentosiformis.</title>
        <authorList>
            <person name="Sierro N."/>
            <person name="Battey J.N."/>
            <person name="Ouadi S."/>
            <person name="Bovet L."/>
            <person name="Goepfert S."/>
            <person name="Bakaher N."/>
            <person name="Peitsch M.C."/>
            <person name="Ivanov N.V."/>
        </authorList>
    </citation>
    <scope>NUCLEOTIDE SEQUENCE [LARGE SCALE GENOMIC DNA]</scope>
</reference>
<dbReference type="Pfam" id="PF14223">
    <property type="entry name" value="Retrotran_gag_2"/>
    <property type="match status" value="1"/>
</dbReference>
<evidence type="ECO:0000313" key="2">
    <source>
        <dbReference type="RefSeq" id="XP_009766968.1"/>
    </source>
</evidence>
<sequence>MAEVFTAFPTSIFNENAQIPMLSGNNYAEWEDKVLLTLGCSDLDLALSVDEPPIPTESSTPAAKANYECIRDSIPNSVKVKAYMKAIDEQFVSFYKALASTLMKRLSSMTFDRSRTVREHIMEMRDIAAKLKSLEVDMSEPFLVHFILNSLPAEYGPFKIFYNTHKDKWSINELLTMCVREEERLKHETPESVNMVTHGKRNANKGKSVSMKKKSTFDKDACRFCKKKGH</sequence>
<dbReference type="AlphaFoldDB" id="A0A1U7VKT7"/>
<organism evidence="1 2">
    <name type="scientific">Nicotiana sylvestris</name>
    <name type="common">Wood tobacco</name>
    <name type="synonym">South American tobacco</name>
    <dbReference type="NCBI Taxonomy" id="4096"/>
    <lineage>
        <taxon>Eukaryota</taxon>
        <taxon>Viridiplantae</taxon>
        <taxon>Streptophyta</taxon>
        <taxon>Embryophyta</taxon>
        <taxon>Tracheophyta</taxon>
        <taxon>Spermatophyta</taxon>
        <taxon>Magnoliopsida</taxon>
        <taxon>eudicotyledons</taxon>
        <taxon>Gunneridae</taxon>
        <taxon>Pentapetalae</taxon>
        <taxon>asterids</taxon>
        <taxon>lamiids</taxon>
        <taxon>Solanales</taxon>
        <taxon>Solanaceae</taxon>
        <taxon>Nicotianoideae</taxon>
        <taxon>Nicotianeae</taxon>
        <taxon>Nicotiana</taxon>
    </lineage>
</organism>
<dbReference type="eggNOG" id="ENOG502S2XB">
    <property type="taxonomic scope" value="Eukaryota"/>
</dbReference>
<keyword evidence="1" id="KW-1185">Reference proteome</keyword>
<name>A0A1U7VKT7_NICSY</name>
<dbReference type="OrthoDB" id="1633296at2759"/>
<evidence type="ECO:0000313" key="1">
    <source>
        <dbReference type="Proteomes" id="UP000189701"/>
    </source>
</evidence>
<dbReference type="PANTHER" id="PTHR35317">
    <property type="entry name" value="OS04G0629600 PROTEIN"/>
    <property type="match status" value="1"/>
</dbReference>